<comment type="caution">
    <text evidence="1">The sequence shown here is derived from an EMBL/GenBank/DDBJ whole genome shotgun (WGS) entry which is preliminary data.</text>
</comment>
<evidence type="ECO:0000313" key="1">
    <source>
        <dbReference type="EMBL" id="RGE65630.1"/>
    </source>
</evidence>
<gene>
    <name evidence="1" type="ORF">DXC40_16595</name>
</gene>
<evidence type="ECO:0000313" key="2">
    <source>
        <dbReference type="Proteomes" id="UP000260828"/>
    </source>
</evidence>
<sequence>MDAASFLRTFHALRQSVPVTVRRRAFFYLLKGVKAYEPETQLSRLRDVLRSGDWRAGRKSATV</sequence>
<reference evidence="1 2" key="1">
    <citation type="submission" date="2018-08" db="EMBL/GenBank/DDBJ databases">
        <title>A genome reference for cultivated species of the human gut microbiota.</title>
        <authorList>
            <person name="Zou Y."/>
            <person name="Xue W."/>
            <person name="Luo G."/>
        </authorList>
    </citation>
    <scope>NUCLEOTIDE SEQUENCE [LARGE SCALE GENOMIC DNA]</scope>
    <source>
        <strain evidence="1 2">TF05-12AC</strain>
    </source>
</reference>
<dbReference type="AlphaFoldDB" id="A0A3E3IEX4"/>
<proteinExistence type="predicted"/>
<accession>A0A3E3IEX4</accession>
<name>A0A3E3IEX4_9FIRM</name>
<organism evidence="1 2">
    <name type="scientific">Anaerotruncus colihominis</name>
    <dbReference type="NCBI Taxonomy" id="169435"/>
    <lineage>
        <taxon>Bacteria</taxon>
        <taxon>Bacillati</taxon>
        <taxon>Bacillota</taxon>
        <taxon>Clostridia</taxon>
        <taxon>Eubacteriales</taxon>
        <taxon>Oscillospiraceae</taxon>
        <taxon>Anaerotruncus</taxon>
    </lineage>
</organism>
<dbReference type="EMBL" id="QVME01000012">
    <property type="protein sequence ID" value="RGE65630.1"/>
    <property type="molecule type" value="Genomic_DNA"/>
</dbReference>
<dbReference type="Proteomes" id="UP000260828">
    <property type="component" value="Unassembled WGS sequence"/>
</dbReference>
<protein>
    <submittedName>
        <fullName evidence="1">Uncharacterized protein</fullName>
    </submittedName>
</protein>